<proteinExistence type="predicted"/>
<dbReference type="Pfam" id="PF12849">
    <property type="entry name" value="PBP_like_2"/>
    <property type="match status" value="1"/>
</dbReference>
<feature type="domain" description="PBP" evidence="2">
    <location>
        <begin position="32"/>
        <end position="279"/>
    </location>
</feature>
<organism evidence="3 4">
    <name type="scientific">Pseudoprevotella muciniphila</name>
    <dbReference type="NCBI Taxonomy" id="2133944"/>
    <lineage>
        <taxon>Bacteria</taxon>
        <taxon>Pseudomonadati</taxon>
        <taxon>Bacteroidota</taxon>
        <taxon>Bacteroidia</taxon>
        <taxon>Bacteroidales</taxon>
        <taxon>Prevotellaceae</taxon>
        <taxon>Pseudoprevotella</taxon>
    </lineage>
</organism>
<dbReference type="RefSeq" id="WP_111897615.1">
    <property type="nucleotide sequence ID" value="NZ_CP033459.1"/>
</dbReference>
<evidence type="ECO:0000256" key="1">
    <source>
        <dbReference type="ARBA" id="ARBA00022729"/>
    </source>
</evidence>
<name>A0A5P8E8W1_9BACT</name>
<dbReference type="Gene3D" id="3.40.190.10">
    <property type="entry name" value="Periplasmic binding protein-like II"/>
    <property type="match status" value="2"/>
</dbReference>
<accession>A0A5P8E8W1</accession>
<dbReference type="SUPFAM" id="SSF53850">
    <property type="entry name" value="Periplasmic binding protein-like II"/>
    <property type="match status" value="1"/>
</dbReference>
<sequence>MKKLFYLFSAVILCFSCTGKTNTDAKAVLSKDEVKVAIDETFAPIMEEELGSFSLLHPDADTLPIYCSEDSAVRMFLSDSVHMAIITRKISKEEEQYLKSRSYKLMQAPIASDAFALIVNSQNNDTLIALEEVKGIVNGSIKQWNQLANSNRSGDIKLVFDKSGSSTVRYMKDSLNNGKDLAPNAFAQGSAEKVIEAVNHDPNVIGVVGVDWLKERGDSTLANFNGLGFNVMKVSALPLASAQYKHPYQYYIATGAYPLVRRVYAVCKDPLVKSKLKLFYHFLKGERGQLIICKNSQLLPNSPVFVKSVAIKN</sequence>
<reference evidence="3 4" key="1">
    <citation type="submission" date="2018-11" db="EMBL/GenBank/DDBJ databases">
        <authorList>
            <person name="Na S.W."/>
            <person name="Baik M."/>
        </authorList>
    </citation>
    <scope>NUCLEOTIDE SEQUENCE [LARGE SCALE GENOMIC DNA]</scope>
    <source>
        <strain evidence="3 4">E39</strain>
    </source>
</reference>
<evidence type="ECO:0000313" key="4">
    <source>
        <dbReference type="Proteomes" id="UP000249375"/>
    </source>
</evidence>
<gene>
    <name evidence="3" type="ORF">C7Y71_010385</name>
</gene>
<evidence type="ECO:0000259" key="2">
    <source>
        <dbReference type="Pfam" id="PF12849"/>
    </source>
</evidence>
<dbReference type="Proteomes" id="UP000249375">
    <property type="component" value="Chromosome"/>
</dbReference>
<dbReference type="PANTHER" id="PTHR30570:SF1">
    <property type="entry name" value="PHOSPHATE-BINDING PROTEIN PSTS"/>
    <property type="match status" value="1"/>
</dbReference>
<dbReference type="OrthoDB" id="1450880at2"/>
<protein>
    <submittedName>
        <fullName evidence="3">Phosphate ABC transporter substrate-binding protein</fullName>
    </submittedName>
</protein>
<evidence type="ECO:0000313" key="3">
    <source>
        <dbReference type="EMBL" id="QFQ13384.1"/>
    </source>
</evidence>
<dbReference type="InterPro" id="IPR050811">
    <property type="entry name" value="Phosphate_ABC_transporter"/>
</dbReference>
<keyword evidence="1" id="KW-0732">Signal</keyword>
<dbReference type="InterPro" id="IPR024370">
    <property type="entry name" value="PBP_domain"/>
</dbReference>
<dbReference type="AlphaFoldDB" id="A0A5P8E8W1"/>
<dbReference type="KEGG" id="alq:C7Y71_010385"/>
<dbReference type="EMBL" id="CP033459">
    <property type="protein sequence ID" value="QFQ13384.1"/>
    <property type="molecule type" value="Genomic_DNA"/>
</dbReference>
<dbReference type="PANTHER" id="PTHR30570">
    <property type="entry name" value="PERIPLASMIC PHOSPHATE BINDING COMPONENT OF PHOSPHATE ABC TRANSPORTER"/>
    <property type="match status" value="1"/>
</dbReference>
<keyword evidence="4" id="KW-1185">Reference proteome</keyword>